<dbReference type="InterPro" id="IPR011043">
    <property type="entry name" value="Gal_Oxase/kelch_b-propeller"/>
</dbReference>
<proteinExistence type="predicted"/>
<sequence>MALTLVFIVSGATDSSAQQWKILGNEGQIASSAASYPSITALDDVPHVVFREGSSPVVKVKRRNPATGLWEQVGDNLGNNLTYTRIHLDKKNNLFVTYVDASNGNKLAVKTFNPEGNVWEPLNNDNSNLYVSIGSVTNTVSQYSSTPRSSLAFDSDNTPYIAFGEGSTLAPYVKKFDGTSWVTVGAGAVTATVAVGVSLVLDETDVPWLAFVSQSTPTSTTGNMALFRYSNGVWASATATTIGGIRHTNMALNAANNLAIAYFNTGNSNRATIIVYNKTAGTWGSPTALSSRDAPSLSLTRDVSGNLYCSFIDNIASTSRSQARVFKQLAGATAWAELRDPNNTLGGIDEPVGNLTIASGSEFPFVVYTKTNSSGVSTPIVRVYTPPAAPAVLSTTGFSDITPTTAVAGGNITSDGGSAITERGVVYSTSPNPTTANAKVVASTAGTGQFTVNLTGLAPSTLYYVRAYAINGGTTYGNTLRLSSLAQPDAVVSGPKQMEFLNRGVVAARTSSTKVYVGWRLLGTDPSAIAFNVYRDGVKLNPTPITASTNFEDNTPVNGTYTVRPVLNGKEGAPSAPVSVWAKNQLSLPLQIPAGGTTPDGVAYTYSANDCSVGDVDGDGEYEIFLKWDPSKLNHNSGGYSGDQIIDCYKLNGTHLWRINLGKNINAGPHFTQFMVYDFDGDGKAEIILKTADGTMDGMGTIIGDANVDHRNSGGWVQKGPEYLTVFNGLTGAAMATTTYEPARGNVTDWGDSYGNRQDRFVSAVAYLDGTRPSLIVGRGYYDKLVRAAYDWRDGKLTLRWIFDSKDASDPTNNTFSSQGNHQMTIGDVDGDGKDEVINGSSAINDDGKRLWTWGYGHGDALHMSDMDPDRPGLEIWQSLESPSQYDTYGLRLNDAKTSQTIFGVPTTGDVGRAMAADIDPAHKGYEIWGSSGNLYNVKGEQIGTSKPNFNFGIWWDGDLSRELLDKNVLDKWNPATKSMNRLFTIYQAAPVTSNNDSKATPGLTGDLLGDWREEMIFRTSDNTQLILFTTTIPTQHRIPTLMHDPQYRTAVAWQNSGYNQPPHPSFYLGTDMEAPTMANIKVTDMVAPEVSSITREAAAPQVSNATSVTYRVDFSEEVLGVDVSDFTLTSTETAAGVIESVSAGSGSSFVVTVGNITGDGTLRLNVNSSNTGITDEANNPLGEGYAKGEIYTFDHTAPTLTAVTIASSNATPALAKEGDVVALTFTASEVVTNLKVTVAGKVGSVTAMENNQFSASFPLTNAEAEGLVPFTIHFEDEVGNAGILVTATTDASTVTYDRTKPTLSSVAISSGNHNLGYAKEGDVITLNFTASESTETPRVTIAGNPVPPTAGVTNSYTASYIMTAADAEGQVAFTIDFQDQSGNMGTQVTTTTNGSSVAYDRTAPVITKASVNKPKLMVPNHTLEDIKVSYVVTDRNNVNVVLSVTSNEPENGVGDGNTGPDMEIVNEHQVRLRAERSGTGNGRIYTITITATDIAGNISTQALTVTVPLHHGVSPISNSGAAAALLEERDFQISAYPNPATDFFNLQVKSRNPTPITLIITDAAGRLIEEKRGVAANSKLLIGHAYLPGVYYVQAIQGNERSVLKLVK</sequence>
<evidence type="ECO:0000313" key="2">
    <source>
        <dbReference type="EMBL" id="MFA1771545.1"/>
    </source>
</evidence>
<dbReference type="CDD" id="cd10318">
    <property type="entry name" value="RGL11"/>
    <property type="match status" value="1"/>
</dbReference>
<dbReference type="InterPro" id="IPR013783">
    <property type="entry name" value="Ig-like_fold"/>
</dbReference>
<dbReference type="EMBL" id="JBGOGF010000004">
    <property type="protein sequence ID" value="MFA1771545.1"/>
    <property type="molecule type" value="Genomic_DNA"/>
</dbReference>
<comment type="caution">
    <text evidence="2">The sequence shown here is derived from an EMBL/GenBank/DDBJ whole genome shotgun (WGS) entry which is preliminary data.</text>
</comment>
<protein>
    <submittedName>
        <fullName evidence="2">T9SS type A sorting domain-containing protein</fullName>
    </submittedName>
</protein>
<dbReference type="Proteomes" id="UP001570846">
    <property type="component" value="Unassembled WGS sequence"/>
</dbReference>
<dbReference type="InterPro" id="IPR041624">
    <property type="entry name" value="RGI_lyase"/>
</dbReference>
<dbReference type="PANTHER" id="PTHR43118">
    <property type="entry name" value="RHAMNOGALACTURONAN LYASE (EUROFUNG)"/>
    <property type="match status" value="1"/>
</dbReference>
<dbReference type="SUPFAM" id="SSF69318">
    <property type="entry name" value="Integrin alpha N-terminal domain"/>
    <property type="match status" value="1"/>
</dbReference>
<dbReference type="InterPro" id="IPR034641">
    <property type="entry name" value="RGL11"/>
</dbReference>
<accession>A0ABV4RHY8</accession>
<gene>
    <name evidence="2" type="ORF">ACD591_09605</name>
</gene>
<evidence type="ECO:0000259" key="1">
    <source>
        <dbReference type="PROSITE" id="PS50853"/>
    </source>
</evidence>
<dbReference type="InterPro" id="IPR049366">
    <property type="entry name" value="RGL11_C"/>
</dbReference>
<organism evidence="2 3">
    <name type="scientific">Rufibacter glacialis</name>
    <dbReference type="NCBI Taxonomy" id="1259555"/>
    <lineage>
        <taxon>Bacteria</taxon>
        <taxon>Pseudomonadati</taxon>
        <taxon>Bacteroidota</taxon>
        <taxon>Cytophagia</taxon>
        <taxon>Cytophagales</taxon>
        <taxon>Hymenobacteraceae</taxon>
        <taxon>Rufibacter</taxon>
    </lineage>
</organism>
<dbReference type="PANTHER" id="PTHR43118:SF1">
    <property type="entry name" value="RHAMNOGALACTURONAN LYASE (EUROFUNG)"/>
    <property type="match status" value="1"/>
</dbReference>
<dbReference type="InterPro" id="IPR003961">
    <property type="entry name" value="FN3_dom"/>
</dbReference>
<reference evidence="2 3" key="1">
    <citation type="submission" date="2024-08" db="EMBL/GenBank/DDBJ databases">
        <authorList>
            <person name="Wei W."/>
        </authorList>
    </citation>
    <scope>NUCLEOTIDE SEQUENCE [LARGE SCALE GENOMIC DNA]</scope>
    <source>
        <strain evidence="2 3">XU2</strain>
    </source>
</reference>
<feature type="domain" description="Fibronectin type-III" evidence="1">
    <location>
        <begin position="389"/>
        <end position="490"/>
    </location>
</feature>
<keyword evidence="3" id="KW-1185">Reference proteome</keyword>
<dbReference type="Pfam" id="PF18962">
    <property type="entry name" value="Por_Secre_tail"/>
    <property type="match status" value="1"/>
</dbReference>
<dbReference type="InterPro" id="IPR028994">
    <property type="entry name" value="Integrin_alpha_N"/>
</dbReference>
<dbReference type="Gene3D" id="2.60.40.10">
    <property type="entry name" value="Immunoglobulins"/>
    <property type="match status" value="1"/>
</dbReference>
<dbReference type="Pfam" id="PF18370">
    <property type="entry name" value="RGI_lyase"/>
    <property type="match status" value="1"/>
</dbReference>
<dbReference type="SUPFAM" id="SSF50965">
    <property type="entry name" value="Galactose oxidase, central domain"/>
    <property type="match status" value="1"/>
</dbReference>
<dbReference type="PROSITE" id="PS50853">
    <property type="entry name" value="FN3"/>
    <property type="match status" value="1"/>
</dbReference>
<dbReference type="InterPro" id="IPR026444">
    <property type="entry name" value="Secre_tail"/>
</dbReference>
<dbReference type="RefSeq" id="WP_188686771.1">
    <property type="nucleotide sequence ID" value="NZ_BMMG01000005.1"/>
</dbReference>
<dbReference type="Pfam" id="PF21348">
    <property type="entry name" value="RGL11_C"/>
    <property type="match status" value="1"/>
</dbReference>
<name>A0ABV4RHY8_9BACT</name>
<evidence type="ECO:0000313" key="3">
    <source>
        <dbReference type="Proteomes" id="UP001570846"/>
    </source>
</evidence>
<dbReference type="NCBIfam" id="TIGR04183">
    <property type="entry name" value="Por_Secre_tail"/>
    <property type="match status" value="1"/>
</dbReference>